<dbReference type="EMBL" id="MHQS01000015">
    <property type="protein sequence ID" value="OHA08537.1"/>
    <property type="molecule type" value="Genomic_DNA"/>
</dbReference>
<comment type="caution">
    <text evidence="2">The sequence shown here is derived from an EMBL/GenBank/DDBJ whole genome shotgun (WGS) entry which is preliminary data.</text>
</comment>
<dbReference type="Gene3D" id="3.40.1440.10">
    <property type="entry name" value="GIY-YIG endonuclease"/>
    <property type="match status" value="1"/>
</dbReference>
<dbReference type="Pfam" id="PF01541">
    <property type="entry name" value="GIY-YIG"/>
    <property type="match status" value="1"/>
</dbReference>
<name>A0A1G2LA86_9BACT</name>
<gene>
    <name evidence="2" type="ORF">A3B37_00155</name>
</gene>
<dbReference type="STRING" id="1802280.A3B37_00155"/>
<dbReference type="Proteomes" id="UP000176705">
    <property type="component" value="Unassembled WGS sequence"/>
</dbReference>
<feature type="domain" description="GIY-YIG" evidence="1">
    <location>
        <begin position="1"/>
        <end position="76"/>
    </location>
</feature>
<evidence type="ECO:0000313" key="3">
    <source>
        <dbReference type="Proteomes" id="UP000176705"/>
    </source>
</evidence>
<dbReference type="SUPFAM" id="SSF82771">
    <property type="entry name" value="GIY-YIG endonuclease"/>
    <property type="match status" value="1"/>
</dbReference>
<evidence type="ECO:0000259" key="1">
    <source>
        <dbReference type="PROSITE" id="PS50164"/>
    </source>
</evidence>
<sequence>MYYIYVLKNRRTRKTYIGYTNDLQRRLKEHKGKQPELIYYEAYRSEKDAHQREKQLKQRGQGIRWLKSRIQFSLRE</sequence>
<dbReference type="AlphaFoldDB" id="A0A1G2LA86"/>
<evidence type="ECO:0000313" key="2">
    <source>
        <dbReference type="EMBL" id="OHA08537.1"/>
    </source>
</evidence>
<proteinExistence type="predicted"/>
<dbReference type="InterPro" id="IPR000305">
    <property type="entry name" value="GIY-YIG_endonuc"/>
</dbReference>
<protein>
    <recommendedName>
        <fullName evidence="1">GIY-YIG domain-containing protein</fullName>
    </recommendedName>
</protein>
<dbReference type="InterPro" id="IPR035901">
    <property type="entry name" value="GIY-YIG_endonuc_sf"/>
</dbReference>
<accession>A0A1G2LA86</accession>
<dbReference type="PROSITE" id="PS50164">
    <property type="entry name" value="GIY_YIG"/>
    <property type="match status" value="1"/>
</dbReference>
<reference evidence="2 3" key="1">
    <citation type="journal article" date="2016" name="Nat. Commun.">
        <title>Thousands of microbial genomes shed light on interconnected biogeochemical processes in an aquifer system.</title>
        <authorList>
            <person name="Anantharaman K."/>
            <person name="Brown C.T."/>
            <person name="Hug L.A."/>
            <person name="Sharon I."/>
            <person name="Castelle C.J."/>
            <person name="Probst A.J."/>
            <person name="Thomas B.C."/>
            <person name="Singh A."/>
            <person name="Wilkins M.J."/>
            <person name="Karaoz U."/>
            <person name="Brodie E.L."/>
            <person name="Williams K.H."/>
            <person name="Hubbard S.S."/>
            <person name="Banfield J.F."/>
        </authorList>
    </citation>
    <scope>NUCLEOTIDE SEQUENCE [LARGE SCALE GENOMIC DNA]</scope>
</reference>
<organism evidence="2 3">
    <name type="scientific">Candidatus Sungbacteria bacterium RIFCSPLOWO2_01_FULL_59_16</name>
    <dbReference type="NCBI Taxonomy" id="1802280"/>
    <lineage>
        <taxon>Bacteria</taxon>
        <taxon>Candidatus Sungiibacteriota</taxon>
    </lineage>
</organism>